<keyword evidence="3" id="KW-0964">Secreted</keyword>
<evidence type="ECO:0000256" key="3">
    <source>
        <dbReference type="ARBA" id="ARBA00022525"/>
    </source>
</evidence>
<keyword evidence="5" id="KW-0732">Signal</keyword>
<protein>
    <submittedName>
        <fullName evidence="9">Bacteriocin</fullName>
    </submittedName>
</protein>
<dbReference type="EMBL" id="RKMZ01000019">
    <property type="protein sequence ID" value="ROX28979.1"/>
    <property type="molecule type" value="Genomic_DNA"/>
</dbReference>
<dbReference type="GO" id="GO:0031640">
    <property type="term" value="P:killing of cells of another organism"/>
    <property type="evidence" value="ECO:0007669"/>
    <property type="project" value="UniProtKB-KW"/>
</dbReference>
<evidence type="ECO:0000313" key="8">
    <source>
        <dbReference type="EMBL" id="ROX28979.1"/>
    </source>
</evidence>
<dbReference type="RefSeq" id="WP_050563415.1">
    <property type="nucleotide sequence ID" value="NZ_CP091901.1"/>
</dbReference>
<name>A0A2S7LW24_ENTFL</name>
<evidence type="ECO:0000313" key="9">
    <source>
        <dbReference type="EMBL" id="RYU29595.1"/>
    </source>
</evidence>
<evidence type="ECO:0000313" key="10">
    <source>
        <dbReference type="Proteomes" id="UP000281488"/>
    </source>
</evidence>
<dbReference type="AlphaFoldDB" id="A0A2S7LW24"/>
<evidence type="ECO:0000256" key="4">
    <source>
        <dbReference type="ARBA" id="ARBA00022529"/>
    </source>
</evidence>
<dbReference type="EMBL" id="SEWT01000013">
    <property type="protein sequence ID" value="RYU29595.1"/>
    <property type="molecule type" value="Genomic_DNA"/>
</dbReference>
<evidence type="ECO:0000313" key="11">
    <source>
        <dbReference type="Proteomes" id="UP000292223"/>
    </source>
</evidence>
<reference evidence="9 11" key="2">
    <citation type="submission" date="2019-02" db="EMBL/GenBank/DDBJ databases">
        <title>From farm to fork: dissemination of Tn554::fexA-optrA in linezolid-resistant Enterococcus faecalis clones from chicken feces and meat in Tunisia.</title>
        <authorList>
            <person name="Tedim A.P."/>
            <person name="Elghaieb H."/>
            <person name="Abbassi M.S."/>
            <person name="Novais C."/>
            <person name="Hassen A."/>
            <person name="Peixe L."/>
            <person name="Freitas A.R."/>
        </authorList>
    </citation>
    <scope>NUCLEOTIDE SEQUENCE [LARGE SCALE GENOMIC DNA]</scope>
    <source>
        <strain evidence="9 11">728T</strain>
    </source>
</reference>
<proteinExistence type="inferred from homology"/>
<organism evidence="9 11">
    <name type="scientific">Enterococcus faecalis</name>
    <name type="common">Streptococcus faecalis</name>
    <dbReference type="NCBI Taxonomy" id="1351"/>
    <lineage>
        <taxon>Bacteria</taxon>
        <taxon>Bacillati</taxon>
        <taxon>Bacillota</taxon>
        <taxon>Bacilli</taxon>
        <taxon>Lactobacillales</taxon>
        <taxon>Enterococcaceae</taxon>
        <taxon>Enterococcus</taxon>
    </lineage>
</organism>
<evidence type="ECO:0000256" key="7">
    <source>
        <dbReference type="ARBA" id="ARBA00023048"/>
    </source>
</evidence>
<keyword evidence="6" id="KW-0044">Antibiotic</keyword>
<gene>
    <name evidence="8" type="ORF">EGW16_16440</name>
    <name evidence="9" type="ORF">EU507_15050</name>
</gene>
<accession>A0A2S7LW24</accession>
<comment type="similarity">
    <text evidence="2">Belongs to the bacteriocin class IIA/YGNGV family.</text>
</comment>
<comment type="subcellular location">
    <subcellularLocation>
        <location evidence="1">Secreted</location>
    </subcellularLocation>
</comment>
<dbReference type="InterPro" id="IPR002633">
    <property type="entry name" value="Bacteriocin_IIa"/>
</dbReference>
<reference evidence="8 10" key="1">
    <citation type="submission" date="2018-10" db="EMBL/GenBank/DDBJ databases">
        <title>Genotypes and phenotypes of Enterococci isolated from broiler chickens.</title>
        <authorList>
            <person name="Muhammad A.R."/>
            <person name="Diarra M.S."/>
        </authorList>
    </citation>
    <scope>NUCLEOTIDE SEQUENCE [LARGE SCALE GENOMIC DNA]</scope>
    <source>
        <strain evidence="8 10">LIT2 A36'</strain>
    </source>
</reference>
<dbReference type="Pfam" id="PF01721">
    <property type="entry name" value="Bacteriocin_II"/>
    <property type="match status" value="1"/>
</dbReference>
<evidence type="ECO:0000256" key="5">
    <source>
        <dbReference type="ARBA" id="ARBA00022729"/>
    </source>
</evidence>
<keyword evidence="7" id="KW-0078">Bacteriocin</keyword>
<evidence type="ECO:0000256" key="2">
    <source>
        <dbReference type="ARBA" id="ARBA00007999"/>
    </source>
</evidence>
<sequence length="59" mass="6254">MIGIGFTALGTNAEASARSYGNGVYCNKQKCWVNWNEAKQQIAGIVIGGWASSLSSMGR</sequence>
<dbReference type="InterPro" id="IPR023384">
    <property type="entry name" value="Bacteriocin_IIa_CS"/>
</dbReference>
<dbReference type="Proteomes" id="UP000281488">
    <property type="component" value="Unassembled WGS sequence"/>
</dbReference>
<evidence type="ECO:0000256" key="6">
    <source>
        <dbReference type="ARBA" id="ARBA00023022"/>
    </source>
</evidence>
<dbReference type="Gene3D" id="1.20.5.130">
    <property type="match status" value="1"/>
</dbReference>
<dbReference type="Proteomes" id="UP000292223">
    <property type="component" value="Unassembled WGS sequence"/>
</dbReference>
<evidence type="ECO:0000256" key="1">
    <source>
        <dbReference type="ARBA" id="ARBA00004613"/>
    </source>
</evidence>
<dbReference type="PROSITE" id="PS60030">
    <property type="entry name" value="BACTERIOCIN_IIA"/>
    <property type="match status" value="1"/>
</dbReference>
<dbReference type="InterPro" id="IPR023388">
    <property type="entry name" value="Bacteriocin_IIa_dom_sf"/>
</dbReference>
<dbReference type="FunFam" id="1.20.5.130:FF:000001">
    <property type="entry name" value="Bacteriocin hiracin-JM79"/>
    <property type="match status" value="1"/>
</dbReference>
<keyword evidence="4" id="KW-0929">Antimicrobial</keyword>
<dbReference type="GO" id="GO:0005576">
    <property type="term" value="C:extracellular region"/>
    <property type="evidence" value="ECO:0007669"/>
    <property type="project" value="UniProtKB-SubCell"/>
</dbReference>
<comment type="caution">
    <text evidence="9">The sequence shown here is derived from an EMBL/GenBank/DDBJ whole genome shotgun (WGS) entry which is preliminary data.</text>
</comment>
<dbReference type="GO" id="GO:0050830">
    <property type="term" value="P:defense response to Gram-positive bacterium"/>
    <property type="evidence" value="ECO:0007669"/>
    <property type="project" value="UniProtKB-ARBA"/>
</dbReference>